<evidence type="ECO:0000313" key="1">
    <source>
        <dbReference type="EMBL" id="RXN10299.1"/>
    </source>
</evidence>
<dbReference type="Proteomes" id="UP000290572">
    <property type="component" value="Unassembled WGS sequence"/>
</dbReference>
<gene>
    <name evidence="1" type="ORF">ROHU_030877</name>
</gene>
<dbReference type="AlphaFoldDB" id="A0A498LPH7"/>
<comment type="caution">
    <text evidence="1">The sequence shown here is derived from an EMBL/GenBank/DDBJ whole genome shotgun (WGS) entry which is preliminary data.</text>
</comment>
<protein>
    <submittedName>
        <fullName evidence="1">Sterile alpha motif domain-containing 3-like isoform X2</fullName>
    </submittedName>
</protein>
<dbReference type="InterPro" id="IPR042812">
    <property type="entry name" value="SAMD3"/>
</dbReference>
<organism evidence="1 2">
    <name type="scientific">Labeo rohita</name>
    <name type="common">Indian major carp</name>
    <name type="synonym">Cyprinus rohita</name>
    <dbReference type="NCBI Taxonomy" id="84645"/>
    <lineage>
        <taxon>Eukaryota</taxon>
        <taxon>Metazoa</taxon>
        <taxon>Chordata</taxon>
        <taxon>Craniata</taxon>
        <taxon>Vertebrata</taxon>
        <taxon>Euteleostomi</taxon>
        <taxon>Actinopterygii</taxon>
        <taxon>Neopterygii</taxon>
        <taxon>Teleostei</taxon>
        <taxon>Ostariophysi</taxon>
        <taxon>Cypriniformes</taxon>
        <taxon>Cyprinidae</taxon>
        <taxon>Labeoninae</taxon>
        <taxon>Labeonini</taxon>
        <taxon>Labeo</taxon>
    </lineage>
</organism>
<dbReference type="PANTHER" id="PTHR47302:SF1">
    <property type="entry name" value="STERILE ALPHA MOTIF DOMAIN-CONTAINING PROTEIN 3"/>
    <property type="match status" value="1"/>
</dbReference>
<evidence type="ECO:0000313" key="2">
    <source>
        <dbReference type="Proteomes" id="UP000290572"/>
    </source>
</evidence>
<sequence>MQEPQPLCRDQTHEDNDVDGETVDCGLTETMVSYLFQGSFKKQVKFNQFVCKLKEPVVTLTLEPVPPEECQQSSSAIPRYPTTSEYVQVVKILIAKYPFLKDLEGNGYHTWHMSLRRKFKWERAPLVDNSEVRGSKEKFGHKKSKQLVETARTSQRKVSKAPSVLCEDPSSIEAHVNVLNSQYQKMQPDFRIVRDRMQQTFAWRQKEIADGMTVEDTVKKYPFFKDTHRDIDFRAALIFLPYIFKENIDRFITLGEMMDQFSGHKVGYPVFAKDDDLPRTTLFLSTDTMNGVHHVMHIPSAVSPLTSNQKNRGATFWRPQRGGWLLVLPIDVVPCDDIPPCNHNDNDRRAAVCSSLITGRAGVRVI</sequence>
<accession>A0A498LPH7</accession>
<dbReference type="PANTHER" id="PTHR47302">
    <property type="entry name" value="STERILE ALPHA MOTIF DOMAIN-CONTAINING PROTEIN 3"/>
    <property type="match status" value="1"/>
</dbReference>
<reference evidence="1 2" key="1">
    <citation type="submission" date="2018-03" db="EMBL/GenBank/DDBJ databases">
        <title>Draft genome sequence of Rohu Carp (Labeo rohita).</title>
        <authorList>
            <person name="Das P."/>
            <person name="Kushwaha B."/>
            <person name="Joshi C.G."/>
            <person name="Kumar D."/>
            <person name="Nagpure N.S."/>
            <person name="Sahoo L."/>
            <person name="Das S.P."/>
            <person name="Bit A."/>
            <person name="Patnaik S."/>
            <person name="Meher P.K."/>
            <person name="Jayasankar P."/>
            <person name="Koringa P.G."/>
            <person name="Patel N.V."/>
            <person name="Hinsu A.T."/>
            <person name="Kumar R."/>
            <person name="Pandey M."/>
            <person name="Agarwal S."/>
            <person name="Srivastava S."/>
            <person name="Singh M."/>
            <person name="Iquebal M.A."/>
            <person name="Jaiswal S."/>
            <person name="Angadi U.B."/>
            <person name="Kumar N."/>
            <person name="Raza M."/>
            <person name="Shah T.M."/>
            <person name="Rai A."/>
            <person name="Jena J.K."/>
        </authorList>
    </citation>
    <scope>NUCLEOTIDE SEQUENCE [LARGE SCALE GENOMIC DNA]</scope>
    <source>
        <strain evidence="1">DASCIFA01</strain>
        <tissue evidence="1">Testis</tissue>
    </source>
</reference>
<dbReference type="EMBL" id="QBIY01013213">
    <property type="protein sequence ID" value="RXN10299.1"/>
    <property type="molecule type" value="Genomic_DNA"/>
</dbReference>
<proteinExistence type="predicted"/>
<name>A0A498LPH7_LABRO</name>
<keyword evidence="2" id="KW-1185">Reference proteome</keyword>